<dbReference type="AlphaFoldDB" id="A0AAN8LUK2"/>
<dbReference type="SUPFAM" id="SSF117281">
    <property type="entry name" value="Kelch motif"/>
    <property type="match status" value="1"/>
</dbReference>
<proteinExistence type="predicted"/>
<dbReference type="Pfam" id="PF24681">
    <property type="entry name" value="Kelch_KLHDC2_KLHL20_DRC7"/>
    <property type="match status" value="1"/>
</dbReference>
<evidence type="ECO:0000259" key="4">
    <source>
        <dbReference type="PROSITE" id="PS50097"/>
    </source>
</evidence>
<dbReference type="SMART" id="SM00875">
    <property type="entry name" value="BACK"/>
    <property type="match status" value="1"/>
</dbReference>
<dbReference type="InterPro" id="IPR006652">
    <property type="entry name" value="Kelch_1"/>
</dbReference>
<dbReference type="Gene3D" id="1.25.40.420">
    <property type="match status" value="1"/>
</dbReference>
<dbReference type="SUPFAM" id="SSF54695">
    <property type="entry name" value="POZ domain"/>
    <property type="match status" value="1"/>
</dbReference>
<dbReference type="InterPro" id="IPR000210">
    <property type="entry name" value="BTB/POZ_dom"/>
</dbReference>
<dbReference type="Pfam" id="PF01344">
    <property type="entry name" value="Kelch_1"/>
    <property type="match status" value="1"/>
</dbReference>
<evidence type="ECO:0000256" key="1">
    <source>
        <dbReference type="ARBA" id="ARBA00022441"/>
    </source>
</evidence>
<dbReference type="GO" id="GO:0003676">
    <property type="term" value="F:nucleic acid binding"/>
    <property type="evidence" value="ECO:0007669"/>
    <property type="project" value="InterPro"/>
</dbReference>
<dbReference type="Proteomes" id="UP001356427">
    <property type="component" value="Unassembled WGS sequence"/>
</dbReference>
<organism evidence="5 6">
    <name type="scientific">Coregonus suidteri</name>
    <dbReference type="NCBI Taxonomy" id="861788"/>
    <lineage>
        <taxon>Eukaryota</taxon>
        <taxon>Metazoa</taxon>
        <taxon>Chordata</taxon>
        <taxon>Craniata</taxon>
        <taxon>Vertebrata</taxon>
        <taxon>Euteleostomi</taxon>
        <taxon>Actinopterygii</taxon>
        <taxon>Neopterygii</taxon>
        <taxon>Teleostei</taxon>
        <taxon>Protacanthopterygii</taxon>
        <taxon>Salmoniformes</taxon>
        <taxon>Salmonidae</taxon>
        <taxon>Coregoninae</taxon>
        <taxon>Coregonus</taxon>
    </lineage>
</organism>
<protein>
    <recommendedName>
        <fullName evidence="4">BTB domain-containing protein</fullName>
    </recommendedName>
</protein>
<sequence length="1040" mass="116783">MSRSGDRTSTFDPTHSDTLLHGLNLLWRKQLFCDVTLTAQGQQFYCHKAVLASCSQYFRCLFSSSHMLNNEGTNNNKDQGSSGTPSSSPDDKLMASTRSINNLVLQGCSSIGLRLVLEYLYTANVTLSLDTVEEVLSVSKILNVPQITKLSVQFLNDQISVQNYKQICKIAALHGLDETKKLANKYLVEDVLLLNFEEMCAMLDALPPPVESELALFQMSVLWLEHDRETRMHYAPDLMKRLRFALIPAPELVERVQSVDFMRSDPVCQKLLMDAMNYHLMPFRQHCRQTTASKIRSNKRMLLLVGGLPPGPDRLPSNLVQYYDNEKKTWKILTIMPYNSAHHCVVEVENFILLLGGEDQWNPNGKHSTNHVSRYDPRFNSWIQLPPMQERRASFFACCLDKHLYVIGGRNESGYLSSVESYNLETNEWNYVSSLPQPLAAHAGAVHNGKIYISGGVHNGEYVSWLYCYDPIMDVWARKQDMNTKRAIHALAGMNDRLYTIGGNHLKGFSHLDVMLVECYDPKADQWNILQTPILEGRSGPGCCILDDSIFLVGGYSWSMGAYKSSTICFSPEKGTWTELEGEYKRHLSTTSNSHTPNSTMGKTKELSKDTRNKIVDLHQAGKTASAIEEDWENVIWHHQLNNDNLFVLANQEVRTPTAQHKHNRVGAVWAFRLGGGSGSGRDDLSLSASLLRPWNRPGRAGDAHHFLANSPRNMVASSHNLQIRPFTASCCLVVHTDINSVLQQVFKEAVDHPHLDGQLLLLPILHLELFSRQLLMLNETNRIHYFFRLRLVVKVPKNTVASIILKWKKFGTTKTLPRAGRPAKLSNRGRRALVREVTKNPMIELFGLNAKCHIWRKPGTIPTVNHGGGSIMLWGYFSAARTGVLVRIEAKVNRAKYREILDENIHQSAQDLRLGQSLGLLVSTCLGMGLLPLCPTVAQIIVEPLIPELIQQLIQLISRFGLFHLFGWTDDFGDGGAASLCLDRVWNREYARAGVDHIAIGGLGGFLFPLGGLGDPHGQNLLLQAEHGFLHGVQLAFPF</sequence>
<dbReference type="InterPro" id="IPR036388">
    <property type="entry name" value="WH-like_DNA-bd_sf"/>
</dbReference>
<reference evidence="5 6" key="1">
    <citation type="submission" date="2021-04" db="EMBL/GenBank/DDBJ databases">
        <authorList>
            <person name="De Guttry C."/>
            <person name="Zahm M."/>
            <person name="Klopp C."/>
            <person name="Cabau C."/>
            <person name="Louis A."/>
            <person name="Berthelot C."/>
            <person name="Parey E."/>
            <person name="Roest Crollius H."/>
            <person name="Montfort J."/>
            <person name="Robinson-Rechavi M."/>
            <person name="Bucao C."/>
            <person name="Bouchez O."/>
            <person name="Gislard M."/>
            <person name="Lluch J."/>
            <person name="Milhes M."/>
            <person name="Lampietro C."/>
            <person name="Lopez Roques C."/>
            <person name="Donnadieu C."/>
            <person name="Braasch I."/>
            <person name="Desvignes T."/>
            <person name="Postlethwait J."/>
            <person name="Bobe J."/>
            <person name="Wedekind C."/>
            <person name="Guiguen Y."/>
        </authorList>
    </citation>
    <scope>NUCLEOTIDE SEQUENCE [LARGE SCALE GENOMIC DNA]</scope>
    <source>
        <strain evidence="5">Cs_M1</strain>
        <tissue evidence="5">Blood</tissue>
    </source>
</reference>
<name>A0AAN8LUK2_9TELE</name>
<dbReference type="EMBL" id="JAGTTL010000016">
    <property type="protein sequence ID" value="KAK6310811.1"/>
    <property type="molecule type" value="Genomic_DNA"/>
</dbReference>
<dbReference type="SMART" id="SM00225">
    <property type="entry name" value="BTB"/>
    <property type="match status" value="1"/>
</dbReference>
<dbReference type="SMART" id="SM00612">
    <property type="entry name" value="Kelch"/>
    <property type="match status" value="6"/>
</dbReference>
<dbReference type="PANTHER" id="PTHR45632">
    <property type="entry name" value="LD33804P"/>
    <property type="match status" value="1"/>
</dbReference>
<dbReference type="InterPro" id="IPR011333">
    <property type="entry name" value="SKP1/BTB/POZ_sf"/>
</dbReference>
<dbReference type="Pfam" id="PF00651">
    <property type="entry name" value="BTB"/>
    <property type="match status" value="2"/>
</dbReference>
<feature type="region of interest" description="Disordered" evidence="3">
    <location>
        <begin position="71"/>
        <end position="92"/>
    </location>
</feature>
<dbReference type="Gene3D" id="3.30.420.10">
    <property type="entry name" value="Ribonuclease H-like superfamily/Ribonuclease H"/>
    <property type="match status" value="1"/>
</dbReference>
<dbReference type="GO" id="GO:0043005">
    <property type="term" value="C:neuron projection"/>
    <property type="evidence" value="ECO:0007669"/>
    <property type="project" value="TreeGrafter"/>
</dbReference>
<keyword evidence="1" id="KW-0880">Kelch repeat</keyword>
<keyword evidence="2" id="KW-0677">Repeat</keyword>
<dbReference type="InterPro" id="IPR015915">
    <property type="entry name" value="Kelch-typ_b-propeller"/>
</dbReference>
<evidence type="ECO:0000256" key="2">
    <source>
        <dbReference type="ARBA" id="ARBA00022737"/>
    </source>
</evidence>
<dbReference type="FunFam" id="3.30.710.10:FF:000381">
    <property type="entry name" value="Kelch like family member 14"/>
    <property type="match status" value="1"/>
</dbReference>
<dbReference type="InterPro" id="IPR047027">
    <property type="entry name" value="KLHL14_BACK"/>
</dbReference>
<accession>A0AAN8LUK2</accession>
<comment type="caution">
    <text evidence="5">The sequence shown here is derived from an EMBL/GenBank/DDBJ whole genome shotgun (WGS) entry which is preliminary data.</text>
</comment>
<evidence type="ECO:0000256" key="3">
    <source>
        <dbReference type="SAM" id="MobiDB-lite"/>
    </source>
</evidence>
<dbReference type="GO" id="GO:0005783">
    <property type="term" value="C:endoplasmic reticulum"/>
    <property type="evidence" value="ECO:0007669"/>
    <property type="project" value="TreeGrafter"/>
</dbReference>
<feature type="region of interest" description="Disordered" evidence="3">
    <location>
        <begin position="588"/>
        <end position="607"/>
    </location>
</feature>
<evidence type="ECO:0000313" key="6">
    <source>
        <dbReference type="Proteomes" id="UP001356427"/>
    </source>
</evidence>
<dbReference type="FunFam" id="1.25.40.420:FF:000010">
    <property type="entry name" value="Kelch-like family member 14"/>
    <property type="match status" value="1"/>
</dbReference>
<dbReference type="GO" id="GO:0043025">
    <property type="term" value="C:neuronal cell body"/>
    <property type="evidence" value="ECO:0007669"/>
    <property type="project" value="TreeGrafter"/>
</dbReference>
<keyword evidence="6" id="KW-1185">Reference proteome</keyword>
<dbReference type="CDD" id="cd18243">
    <property type="entry name" value="BTB_POZ_KLHL14_printor"/>
    <property type="match status" value="1"/>
</dbReference>
<dbReference type="InterPro" id="IPR011705">
    <property type="entry name" value="BACK"/>
</dbReference>
<dbReference type="Pfam" id="PF07707">
    <property type="entry name" value="BACK"/>
    <property type="match status" value="1"/>
</dbReference>
<dbReference type="Gene3D" id="2.120.10.80">
    <property type="entry name" value="Kelch-type beta propeller"/>
    <property type="match status" value="1"/>
</dbReference>
<dbReference type="CDD" id="cd18453">
    <property type="entry name" value="BACK_KLHL14"/>
    <property type="match status" value="1"/>
</dbReference>
<feature type="domain" description="BTB" evidence="4">
    <location>
        <begin position="33"/>
        <end position="129"/>
    </location>
</feature>
<dbReference type="PANTHER" id="PTHR45632:SF6">
    <property type="entry name" value="KELCH-LIKE PROTEIN 14"/>
    <property type="match status" value="1"/>
</dbReference>
<dbReference type="Gene3D" id="1.10.10.10">
    <property type="entry name" value="Winged helix-like DNA-binding domain superfamily/Winged helix DNA-binding domain"/>
    <property type="match status" value="1"/>
</dbReference>
<gene>
    <name evidence="5" type="ORF">J4Q44_G00188660</name>
</gene>
<evidence type="ECO:0000313" key="5">
    <source>
        <dbReference type="EMBL" id="KAK6310811.1"/>
    </source>
</evidence>
<feature type="compositionally biased region" description="Low complexity" evidence="3">
    <location>
        <begin position="589"/>
        <end position="600"/>
    </location>
</feature>
<dbReference type="PROSITE" id="PS50097">
    <property type="entry name" value="BTB"/>
    <property type="match status" value="1"/>
</dbReference>
<dbReference type="Gene3D" id="3.30.710.10">
    <property type="entry name" value="Potassium Channel Kv1.1, Chain A"/>
    <property type="match status" value="1"/>
</dbReference>
<dbReference type="InterPro" id="IPR036397">
    <property type="entry name" value="RNaseH_sf"/>
</dbReference>
<dbReference type="InterPro" id="IPR030584">
    <property type="entry name" value="KLHL14_BTB_POZ"/>
</dbReference>